<feature type="region of interest" description="Linker" evidence="18">
    <location>
        <begin position="222"/>
        <end position="242"/>
    </location>
</feature>
<feature type="binding site" evidence="18">
    <location>
        <position position="72"/>
    </location>
    <ligand>
        <name>UDP-N-acetyl-alpha-D-glucosamine</name>
        <dbReference type="ChEBI" id="CHEBI:57705"/>
    </ligand>
</feature>
<evidence type="ECO:0000256" key="13">
    <source>
        <dbReference type="ARBA" id="ARBA00023315"/>
    </source>
</evidence>
<keyword evidence="4 18" id="KW-0963">Cytoplasm</keyword>
<dbReference type="STRING" id="639282.DEFDS_1946"/>
<dbReference type="CDD" id="cd03353">
    <property type="entry name" value="LbH_GlmU_C"/>
    <property type="match status" value="1"/>
</dbReference>
<dbReference type="GO" id="GO:0006048">
    <property type="term" value="P:UDP-N-acetylglucosamine biosynthetic process"/>
    <property type="evidence" value="ECO:0007669"/>
    <property type="project" value="UniProtKB-UniPathway"/>
</dbReference>
<evidence type="ECO:0000256" key="15">
    <source>
        <dbReference type="ARBA" id="ARBA00048247"/>
    </source>
</evidence>
<evidence type="ECO:0000256" key="18">
    <source>
        <dbReference type="HAMAP-Rule" id="MF_01631"/>
    </source>
</evidence>
<evidence type="ECO:0000256" key="17">
    <source>
        <dbReference type="ARBA" id="ARBA00049628"/>
    </source>
</evidence>
<dbReference type="UniPathway" id="UPA00973"/>
<organism evidence="21 22">
    <name type="scientific">Deferribacter desulfuricans (strain DSM 14783 / JCM 11476 / NBRC 101012 / SSM1)</name>
    <dbReference type="NCBI Taxonomy" id="639282"/>
    <lineage>
        <taxon>Bacteria</taxon>
        <taxon>Pseudomonadati</taxon>
        <taxon>Deferribacterota</taxon>
        <taxon>Deferribacteres</taxon>
        <taxon>Deferribacterales</taxon>
        <taxon>Deferribacteraceae</taxon>
        <taxon>Deferribacter</taxon>
    </lineage>
</organism>
<dbReference type="GO" id="GO:0000287">
    <property type="term" value="F:magnesium ion binding"/>
    <property type="evidence" value="ECO:0007669"/>
    <property type="project" value="UniProtKB-UniRule"/>
</dbReference>
<evidence type="ECO:0000256" key="14">
    <source>
        <dbReference type="ARBA" id="ARBA00023316"/>
    </source>
</evidence>
<dbReference type="EC" id="2.3.1.157" evidence="18"/>
<comment type="catalytic activity">
    <reaction evidence="16 18">
        <text>N-acetyl-alpha-D-glucosamine 1-phosphate + UTP + H(+) = UDP-N-acetyl-alpha-D-glucosamine + diphosphate</text>
        <dbReference type="Rhea" id="RHEA:13509"/>
        <dbReference type="ChEBI" id="CHEBI:15378"/>
        <dbReference type="ChEBI" id="CHEBI:33019"/>
        <dbReference type="ChEBI" id="CHEBI:46398"/>
        <dbReference type="ChEBI" id="CHEBI:57705"/>
        <dbReference type="ChEBI" id="CHEBI:57776"/>
        <dbReference type="EC" id="2.7.7.23"/>
    </reaction>
</comment>
<dbReference type="InterPro" id="IPR050065">
    <property type="entry name" value="GlmU-like"/>
</dbReference>
<evidence type="ECO:0000259" key="20">
    <source>
        <dbReference type="Pfam" id="PF25087"/>
    </source>
</evidence>
<name>D3P9K7_DEFDS</name>
<dbReference type="PANTHER" id="PTHR43584:SF3">
    <property type="entry name" value="BIFUNCTIONAL PROTEIN GLMU"/>
    <property type="match status" value="1"/>
</dbReference>
<dbReference type="GO" id="GO:0003977">
    <property type="term" value="F:UDP-N-acetylglucosamine diphosphorylase activity"/>
    <property type="evidence" value="ECO:0007669"/>
    <property type="project" value="UniProtKB-UniRule"/>
</dbReference>
<keyword evidence="5 18" id="KW-0808">Transferase</keyword>
<keyword evidence="14 18" id="KW-0961">Cell wall biogenesis/degradation</keyword>
<reference evidence="21 22" key="1">
    <citation type="journal article" date="2010" name="DNA Res.">
        <title>Bacterial lifestyle in a deep-sea hydrothermal vent chimney revealed by the genome sequence of the thermophilic bacterium Deferribacter desulfuricans SSM1.</title>
        <authorList>
            <person name="Takaki Y."/>
            <person name="Shimamura S."/>
            <person name="Nakagawa S."/>
            <person name="Fukuhara Y."/>
            <person name="Horikawa H."/>
            <person name="Ankai A."/>
            <person name="Harada T."/>
            <person name="Hosoyama A."/>
            <person name="Oguchi A."/>
            <person name="Fukui S."/>
            <person name="Fujita N."/>
            <person name="Takami H."/>
            <person name="Takai K."/>
        </authorList>
    </citation>
    <scope>NUCLEOTIDE SEQUENCE [LARGE SCALE GENOMIC DNA]</scope>
    <source>
        <strain evidence="22">DSM 14783 / JCM 11476 / NBRC 101012 / SSM1</strain>
    </source>
</reference>
<feature type="binding site" evidence="18">
    <location>
        <position position="415"/>
    </location>
    <ligand>
        <name>acetyl-CoA</name>
        <dbReference type="ChEBI" id="CHEBI:57288"/>
    </ligand>
</feature>
<dbReference type="KEGG" id="ddf:DEFDS_1946"/>
<feature type="binding site" evidence="18">
    <location>
        <position position="152"/>
    </location>
    <ligand>
        <name>UDP-N-acetyl-alpha-D-glucosamine</name>
        <dbReference type="ChEBI" id="CHEBI:57705"/>
    </ligand>
</feature>
<feature type="domain" description="Mannose-1-phosphate guanyltransferase C-terminal" evidence="20">
    <location>
        <begin position="255"/>
        <end position="338"/>
    </location>
</feature>
<evidence type="ECO:0000256" key="11">
    <source>
        <dbReference type="ARBA" id="ARBA00022984"/>
    </source>
</evidence>
<evidence type="ECO:0000256" key="6">
    <source>
        <dbReference type="ARBA" id="ARBA00022695"/>
    </source>
</evidence>
<feature type="domain" description="MobA-like NTP transferase" evidence="19">
    <location>
        <begin position="6"/>
        <end position="122"/>
    </location>
</feature>
<comment type="cofactor">
    <cofactor evidence="18">
        <name>Mg(2+)</name>
        <dbReference type="ChEBI" id="CHEBI:18420"/>
    </cofactor>
    <text evidence="18">Binds 1 Mg(2+) ion per subunit.</text>
</comment>
<feature type="binding site" evidence="18">
    <location>
        <position position="397"/>
    </location>
    <ligand>
        <name>acetyl-CoA</name>
        <dbReference type="ChEBI" id="CHEBI:57288"/>
    </ligand>
</feature>
<keyword evidence="8 18" id="KW-0677">Repeat</keyword>
<dbReference type="InterPro" id="IPR001451">
    <property type="entry name" value="Hexapep"/>
</dbReference>
<comment type="subcellular location">
    <subcellularLocation>
        <location evidence="1 18">Cytoplasm</location>
    </subcellularLocation>
</comment>
<dbReference type="NCBIfam" id="TIGR01173">
    <property type="entry name" value="glmU"/>
    <property type="match status" value="1"/>
</dbReference>
<comment type="catalytic activity">
    <reaction evidence="15 18">
        <text>alpha-D-glucosamine 1-phosphate + acetyl-CoA = N-acetyl-alpha-D-glucosamine 1-phosphate + CoA + H(+)</text>
        <dbReference type="Rhea" id="RHEA:13725"/>
        <dbReference type="ChEBI" id="CHEBI:15378"/>
        <dbReference type="ChEBI" id="CHEBI:57287"/>
        <dbReference type="ChEBI" id="CHEBI:57288"/>
        <dbReference type="ChEBI" id="CHEBI:57776"/>
        <dbReference type="ChEBI" id="CHEBI:58516"/>
        <dbReference type="EC" id="2.3.1.157"/>
    </reaction>
</comment>
<evidence type="ECO:0000256" key="1">
    <source>
        <dbReference type="ARBA" id="ARBA00004496"/>
    </source>
</evidence>
<comment type="pathway">
    <text evidence="18">Bacterial outer membrane biogenesis; LPS lipid A biosynthesis.</text>
</comment>
<feature type="binding site" evidence="18">
    <location>
        <position position="219"/>
    </location>
    <ligand>
        <name>UDP-N-acetyl-alpha-D-glucosamine</name>
        <dbReference type="ChEBI" id="CHEBI:57705"/>
    </ligand>
</feature>
<protein>
    <recommendedName>
        <fullName evidence="18">Bifunctional protein GlmU</fullName>
    </recommendedName>
    <domain>
        <recommendedName>
            <fullName evidence="18">UDP-N-acetylglucosamine pyrophosphorylase</fullName>
            <ecNumber evidence="18">2.7.7.23</ecNumber>
        </recommendedName>
        <alternativeName>
            <fullName evidence="18">N-acetylglucosamine-1-phosphate uridyltransferase</fullName>
        </alternativeName>
    </domain>
    <domain>
        <recommendedName>
            <fullName evidence="18">Glucosamine-1-phosphate N-acetyltransferase</fullName>
            <ecNumber evidence="18">2.3.1.157</ecNumber>
        </recommendedName>
    </domain>
</protein>
<evidence type="ECO:0000256" key="12">
    <source>
        <dbReference type="ARBA" id="ARBA00023268"/>
    </source>
</evidence>
<accession>D3P9K7</accession>
<dbReference type="Gene3D" id="3.90.550.10">
    <property type="entry name" value="Spore Coat Polysaccharide Biosynthesis Protein SpsA, Chain A"/>
    <property type="match status" value="1"/>
</dbReference>
<dbReference type="Pfam" id="PF12804">
    <property type="entry name" value="NTP_transf_3"/>
    <property type="match status" value="1"/>
</dbReference>
<keyword evidence="22" id="KW-1185">Reference proteome</keyword>
<feature type="binding site" evidence="18">
    <location>
        <position position="219"/>
    </location>
    <ligand>
        <name>Mg(2+)</name>
        <dbReference type="ChEBI" id="CHEBI:18420"/>
    </ligand>
</feature>
<feature type="region of interest" description="N-acetyltransferase" evidence="18">
    <location>
        <begin position="243"/>
        <end position="455"/>
    </location>
</feature>
<sequence length="455" mass="50306">MNILTIILAAGKGTRMKSKKEKVLHKVAGKPMIDYVIDTAKNVSNKIIVVVNNEQQELISHLQNKNIDFAFQENQLGTGDAVKAAVKTISEYNGKVLILCGDMPLVEAETLKEFIDKGKENKVSLISTFMDDPTGYGRIIRDGKKDFLKIVEEKDANELEKKINEINTGIYLVDFQYLKAALEKLNNNNAQGEYYLTDIVEPGSFVFPVEESEQFIGINDRIALTHASKIIYRKRALNFMKNGVTIIDPETCYIDENVKIENDVTIYPNVYLEGNTTIEEGCTIYPGVRIIDSIIKQNCTIKDNTLIEESNVGENSTIGPMAHLRPGSILEGDNKIGNFVETKKITFGKGSKASHLTYLGDAEIGKNVNVGCGTITCNYDGFSKHKTVIGDDVFVGSDVQFVAPVKIGKGALIAAGSTITKDVPEDALAITRAEQKNIEGWVPKWKAKKSKKQEK</sequence>
<dbReference type="InterPro" id="IPR038009">
    <property type="entry name" value="GlmU_C_LbH"/>
</dbReference>
<evidence type="ECO:0000313" key="22">
    <source>
        <dbReference type="Proteomes" id="UP000001520"/>
    </source>
</evidence>
<comment type="pathway">
    <text evidence="18">Nucleotide-sugar biosynthesis; UDP-N-acetyl-alpha-D-glucosamine biosynthesis; UDP-N-acetyl-alpha-D-glucosamine from N-acetyl-alpha-D-glucosamine 1-phosphate: step 1/1.</text>
</comment>
<gene>
    <name evidence="18 21" type="primary">glmU</name>
    <name evidence="21" type="ordered locus">DEFDS_1946</name>
</gene>
<dbReference type="SUPFAM" id="SSF53448">
    <property type="entry name" value="Nucleotide-diphospho-sugar transferases"/>
    <property type="match status" value="1"/>
</dbReference>
<feature type="region of interest" description="Pyrophosphorylase" evidence="18">
    <location>
        <begin position="1"/>
        <end position="221"/>
    </location>
</feature>
<feature type="binding site" evidence="18">
    <location>
        <position position="137"/>
    </location>
    <ligand>
        <name>UDP-N-acetyl-alpha-D-glucosamine</name>
        <dbReference type="ChEBI" id="CHEBI:57705"/>
    </ligand>
</feature>
<evidence type="ECO:0000256" key="7">
    <source>
        <dbReference type="ARBA" id="ARBA00022723"/>
    </source>
</evidence>
<feature type="binding site" evidence="18">
    <location>
        <begin position="8"/>
        <end position="11"/>
    </location>
    <ligand>
        <name>UDP-N-acetyl-alpha-D-glucosamine</name>
        <dbReference type="ChEBI" id="CHEBI:57705"/>
    </ligand>
</feature>
<dbReference type="PANTHER" id="PTHR43584">
    <property type="entry name" value="NUCLEOTIDYL TRANSFERASE"/>
    <property type="match status" value="1"/>
</dbReference>
<evidence type="ECO:0000256" key="2">
    <source>
        <dbReference type="ARBA" id="ARBA00007707"/>
    </source>
</evidence>
<evidence type="ECO:0000256" key="3">
    <source>
        <dbReference type="ARBA" id="ARBA00007947"/>
    </source>
</evidence>
<feature type="binding site" evidence="18">
    <location>
        <begin position="378"/>
        <end position="379"/>
    </location>
    <ligand>
        <name>acetyl-CoA</name>
        <dbReference type="ChEBI" id="CHEBI:57288"/>
    </ligand>
</feature>
<dbReference type="CDD" id="cd02540">
    <property type="entry name" value="GT2_GlmU_N_bac"/>
    <property type="match status" value="1"/>
</dbReference>
<keyword evidence="6 18" id="KW-0548">Nucleotidyltransferase</keyword>
<dbReference type="InterPro" id="IPR025877">
    <property type="entry name" value="MobA-like_NTP_Trfase"/>
</dbReference>
<evidence type="ECO:0000256" key="9">
    <source>
        <dbReference type="ARBA" id="ARBA00022842"/>
    </source>
</evidence>
<dbReference type="GO" id="GO:0005737">
    <property type="term" value="C:cytoplasm"/>
    <property type="evidence" value="ECO:0007669"/>
    <property type="project" value="UniProtKB-SubCell"/>
</dbReference>
<dbReference type="EMBL" id="AP011529">
    <property type="protein sequence ID" value="BAI81397.1"/>
    <property type="molecule type" value="Genomic_DNA"/>
</dbReference>
<dbReference type="Gene3D" id="2.160.10.10">
    <property type="entry name" value="Hexapeptide repeat proteins"/>
    <property type="match status" value="1"/>
</dbReference>
<dbReference type="GO" id="GO:0008360">
    <property type="term" value="P:regulation of cell shape"/>
    <property type="evidence" value="ECO:0007669"/>
    <property type="project" value="UniProtKB-KW"/>
</dbReference>
<dbReference type="eggNOG" id="COG1207">
    <property type="taxonomic scope" value="Bacteria"/>
</dbReference>
<feature type="binding site" evidence="18">
    <location>
        <position position="167"/>
    </location>
    <ligand>
        <name>UDP-N-acetyl-alpha-D-glucosamine</name>
        <dbReference type="ChEBI" id="CHEBI:57705"/>
    </ligand>
</feature>
<dbReference type="NCBIfam" id="NF010934">
    <property type="entry name" value="PRK14354.1"/>
    <property type="match status" value="1"/>
</dbReference>
<evidence type="ECO:0000313" key="21">
    <source>
        <dbReference type="EMBL" id="BAI81397.1"/>
    </source>
</evidence>
<keyword evidence="9 18" id="KW-0460">Magnesium</keyword>
<dbReference type="HAMAP" id="MF_01631">
    <property type="entry name" value="GlmU"/>
    <property type="match status" value="1"/>
</dbReference>
<dbReference type="InterPro" id="IPR029044">
    <property type="entry name" value="Nucleotide-diphossugar_trans"/>
</dbReference>
<evidence type="ECO:0000256" key="8">
    <source>
        <dbReference type="ARBA" id="ARBA00022737"/>
    </source>
</evidence>
<dbReference type="OrthoDB" id="9775031at2"/>
<feature type="binding site" evidence="18">
    <location>
        <position position="325"/>
    </location>
    <ligand>
        <name>UDP-N-acetyl-alpha-D-glucosamine</name>
        <dbReference type="ChEBI" id="CHEBI:57705"/>
    </ligand>
</feature>
<dbReference type="SUPFAM" id="SSF51161">
    <property type="entry name" value="Trimeric LpxA-like enzymes"/>
    <property type="match status" value="1"/>
</dbReference>
<dbReference type="GO" id="GO:0016020">
    <property type="term" value="C:membrane"/>
    <property type="evidence" value="ECO:0007669"/>
    <property type="project" value="GOC"/>
</dbReference>
<dbReference type="GO" id="GO:0000902">
    <property type="term" value="P:cell morphogenesis"/>
    <property type="evidence" value="ECO:0007669"/>
    <property type="project" value="UniProtKB-UniRule"/>
</dbReference>
<feature type="binding site" evidence="18">
    <location>
        <position position="102"/>
    </location>
    <ligand>
        <name>Mg(2+)</name>
        <dbReference type="ChEBI" id="CHEBI:18420"/>
    </ligand>
</feature>
<dbReference type="HOGENOM" id="CLU_029499_15_2_0"/>
<dbReference type="InterPro" id="IPR005882">
    <property type="entry name" value="Bifunctional_GlmU"/>
</dbReference>
<keyword evidence="12 18" id="KW-0511">Multifunctional enzyme</keyword>
<dbReference type="GO" id="GO:0019134">
    <property type="term" value="F:glucosamine-1-phosphate N-acetyltransferase activity"/>
    <property type="evidence" value="ECO:0007669"/>
    <property type="project" value="UniProtKB-UniRule"/>
</dbReference>
<evidence type="ECO:0000259" key="19">
    <source>
        <dbReference type="Pfam" id="PF12804"/>
    </source>
</evidence>
<feature type="binding site" evidence="18">
    <location>
        <position position="22"/>
    </location>
    <ligand>
        <name>UDP-N-acetyl-alpha-D-glucosamine</name>
        <dbReference type="ChEBI" id="CHEBI:57705"/>
    </ligand>
</feature>
<feature type="binding site" evidence="18">
    <location>
        <begin position="77"/>
        <end position="78"/>
    </location>
    <ligand>
        <name>UDP-N-acetyl-alpha-D-glucosamine</name>
        <dbReference type="ChEBI" id="CHEBI:57705"/>
    </ligand>
</feature>
<feature type="binding site" evidence="18">
    <location>
        <position position="358"/>
    </location>
    <ligand>
        <name>UDP-N-acetyl-alpha-D-glucosamine</name>
        <dbReference type="ChEBI" id="CHEBI:57705"/>
    </ligand>
</feature>
<dbReference type="Proteomes" id="UP000001520">
    <property type="component" value="Chromosome"/>
</dbReference>
<dbReference type="InterPro" id="IPR056729">
    <property type="entry name" value="GMPPB_C"/>
</dbReference>
<keyword evidence="11 18" id="KW-0573">Peptidoglycan synthesis</keyword>
<comment type="function">
    <text evidence="17 18">Catalyzes the last two sequential reactions in the de novo biosynthetic pathway for UDP-N-acetylglucosamine (UDP-GlcNAc). The C-terminal domain catalyzes the transfer of acetyl group from acetyl coenzyme A to glucosamine-1-phosphate (GlcN-1-P) to produce N-acetylglucosamine-1-phosphate (GlcNAc-1-P), which is converted into UDP-GlcNAc by the transfer of uridine 5-monophosphate (from uridine 5-triphosphate), a reaction catalyzed by the N-terminal domain.</text>
</comment>
<evidence type="ECO:0000256" key="5">
    <source>
        <dbReference type="ARBA" id="ARBA00022679"/>
    </source>
</evidence>
<feature type="binding site" evidence="18">
    <location>
        <position position="432"/>
    </location>
    <ligand>
        <name>acetyl-CoA</name>
        <dbReference type="ChEBI" id="CHEBI:57288"/>
    </ligand>
</feature>
<dbReference type="RefSeq" id="WP_013008642.1">
    <property type="nucleotide sequence ID" value="NC_013939.1"/>
</dbReference>
<feature type="binding site" evidence="18">
    <location>
        <position position="369"/>
    </location>
    <ligand>
        <name>UDP-N-acetyl-alpha-D-glucosamine</name>
        <dbReference type="ChEBI" id="CHEBI:57705"/>
    </ligand>
</feature>
<keyword evidence="10 18" id="KW-0133">Cell shape</keyword>
<dbReference type="GO" id="GO:0009245">
    <property type="term" value="P:lipid A biosynthetic process"/>
    <property type="evidence" value="ECO:0007669"/>
    <property type="project" value="UniProtKB-UniRule"/>
</dbReference>
<dbReference type="Pfam" id="PF00132">
    <property type="entry name" value="Hexapep"/>
    <property type="match status" value="1"/>
</dbReference>
<evidence type="ECO:0000256" key="4">
    <source>
        <dbReference type="ARBA" id="ARBA00022490"/>
    </source>
</evidence>
<feature type="binding site" evidence="18">
    <location>
        <position position="343"/>
    </location>
    <ligand>
        <name>UDP-N-acetyl-alpha-D-glucosamine</name>
        <dbReference type="ChEBI" id="CHEBI:57705"/>
    </ligand>
</feature>
<dbReference type="InterPro" id="IPR011004">
    <property type="entry name" value="Trimer_LpxA-like_sf"/>
</dbReference>
<dbReference type="AlphaFoldDB" id="D3P9K7"/>
<comment type="subunit">
    <text evidence="18">Homotrimer.</text>
</comment>
<dbReference type="EC" id="2.7.7.23" evidence="18"/>
<dbReference type="GO" id="GO:0009252">
    <property type="term" value="P:peptidoglycan biosynthetic process"/>
    <property type="evidence" value="ECO:0007669"/>
    <property type="project" value="UniProtKB-UniRule"/>
</dbReference>
<comment type="similarity">
    <text evidence="2 18">In the C-terminal section; belongs to the transferase hexapeptide repeat family.</text>
</comment>
<dbReference type="Pfam" id="PF25087">
    <property type="entry name" value="GMPPB_C"/>
    <property type="match status" value="1"/>
</dbReference>
<comment type="caution">
    <text evidence="18">Lacks conserved residue(s) required for the propagation of feature annotation.</text>
</comment>
<feature type="active site" description="Proton acceptor" evidence="18">
    <location>
        <position position="355"/>
    </location>
</feature>
<keyword evidence="7 18" id="KW-0479">Metal-binding</keyword>
<comment type="similarity">
    <text evidence="3 18">In the N-terminal section; belongs to the N-acetylglucosamine-1-phosphate uridyltransferase family.</text>
</comment>
<proteinExistence type="inferred from homology"/>
<comment type="pathway">
    <text evidence="18">Nucleotide-sugar biosynthesis; UDP-N-acetyl-alpha-D-glucosamine biosynthesis; N-acetyl-alpha-D-glucosamine 1-phosphate from alpha-D-glucosamine 6-phosphate (route II): step 2/2.</text>
</comment>
<dbReference type="UniPathway" id="UPA00113">
    <property type="reaction ID" value="UER00532"/>
</dbReference>
<evidence type="ECO:0000256" key="10">
    <source>
        <dbReference type="ARBA" id="ARBA00022960"/>
    </source>
</evidence>
<evidence type="ECO:0000256" key="16">
    <source>
        <dbReference type="ARBA" id="ARBA00048493"/>
    </source>
</evidence>
<keyword evidence="13 18" id="KW-0012">Acyltransferase</keyword>
<dbReference type="GO" id="GO:0071555">
    <property type="term" value="P:cell wall organization"/>
    <property type="evidence" value="ECO:0007669"/>
    <property type="project" value="UniProtKB-KW"/>
</dbReference>